<evidence type="ECO:0008006" key="4">
    <source>
        <dbReference type="Google" id="ProtNLM"/>
    </source>
</evidence>
<keyword evidence="2" id="KW-0812">Transmembrane</keyword>
<evidence type="ECO:0000256" key="1">
    <source>
        <dbReference type="SAM" id="MobiDB-lite"/>
    </source>
</evidence>
<feature type="compositionally biased region" description="Polar residues" evidence="1">
    <location>
        <begin position="72"/>
        <end position="89"/>
    </location>
</feature>
<protein>
    <recommendedName>
        <fullName evidence="4">Capsule biosynthesis protein</fullName>
    </recommendedName>
</protein>
<keyword evidence="2" id="KW-1133">Transmembrane helix</keyword>
<organism evidence="3">
    <name type="scientific">marine metagenome</name>
    <dbReference type="NCBI Taxonomy" id="408172"/>
    <lineage>
        <taxon>unclassified sequences</taxon>
        <taxon>metagenomes</taxon>
        <taxon>ecological metagenomes</taxon>
    </lineage>
</organism>
<feature type="transmembrane region" description="Helical" evidence="2">
    <location>
        <begin position="29"/>
        <end position="51"/>
    </location>
</feature>
<dbReference type="EMBL" id="UINC01123401">
    <property type="protein sequence ID" value="SVC99853.1"/>
    <property type="molecule type" value="Genomic_DNA"/>
</dbReference>
<proteinExistence type="predicted"/>
<name>A0A382RQ84_9ZZZZ</name>
<evidence type="ECO:0000313" key="3">
    <source>
        <dbReference type="EMBL" id="SVC99853.1"/>
    </source>
</evidence>
<gene>
    <name evidence="3" type="ORF">METZ01_LOCUS352707</name>
</gene>
<evidence type="ECO:0000256" key="2">
    <source>
        <dbReference type="SAM" id="Phobius"/>
    </source>
</evidence>
<dbReference type="AlphaFoldDB" id="A0A382RQ84"/>
<sequence>MKKLYRLFTDHPTSLNESYFEHLVCAFSFATRMIIAGFACLIHSIFPFLFVNTGSSTIESLHVEMSDRSNNEPKTTVQESEPNHILQTD</sequence>
<dbReference type="Pfam" id="PF19883">
    <property type="entry name" value="DUF6356"/>
    <property type="match status" value="1"/>
</dbReference>
<keyword evidence="2" id="KW-0472">Membrane</keyword>
<reference evidence="3" key="1">
    <citation type="submission" date="2018-05" db="EMBL/GenBank/DDBJ databases">
        <authorList>
            <person name="Lanie J.A."/>
            <person name="Ng W.-L."/>
            <person name="Kazmierczak K.M."/>
            <person name="Andrzejewski T.M."/>
            <person name="Davidsen T.M."/>
            <person name="Wayne K.J."/>
            <person name="Tettelin H."/>
            <person name="Glass J.I."/>
            <person name="Rusch D."/>
            <person name="Podicherti R."/>
            <person name="Tsui H.-C.T."/>
            <person name="Winkler M.E."/>
        </authorList>
    </citation>
    <scope>NUCLEOTIDE SEQUENCE</scope>
</reference>
<feature type="region of interest" description="Disordered" evidence="1">
    <location>
        <begin position="65"/>
        <end position="89"/>
    </location>
</feature>
<accession>A0A382RQ84</accession>
<dbReference type="InterPro" id="IPR045936">
    <property type="entry name" value="DUF6356"/>
</dbReference>